<dbReference type="SUPFAM" id="SSF51735">
    <property type="entry name" value="NAD(P)-binding Rossmann-fold domains"/>
    <property type="match status" value="1"/>
</dbReference>
<protein>
    <recommendedName>
        <fullName evidence="7">Glucose-6-phosphate 1-dehydrogenase</fullName>
        <shortName evidence="7">G6PD</shortName>
        <ecNumber evidence="7">1.1.1.49</ecNumber>
    </recommendedName>
</protein>
<evidence type="ECO:0000259" key="8">
    <source>
        <dbReference type="Pfam" id="PF00479"/>
    </source>
</evidence>
<comment type="function">
    <text evidence="7">Catalyzes the oxidation of glucose 6-phosphate to 6-phosphogluconolactone.</text>
</comment>
<evidence type="ECO:0000256" key="3">
    <source>
        <dbReference type="ARBA" id="ARBA00022526"/>
    </source>
</evidence>
<reference evidence="10" key="1">
    <citation type="journal article" date="2020" name="mSystems">
        <title>Genome- and Community-Level Interaction Insights into Carbon Utilization and Element Cycling Functions of Hydrothermarchaeota in Hydrothermal Sediment.</title>
        <authorList>
            <person name="Zhou Z."/>
            <person name="Liu Y."/>
            <person name="Xu W."/>
            <person name="Pan J."/>
            <person name="Luo Z.H."/>
            <person name="Li M."/>
        </authorList>
    </citation>
    <scope>NUCLEOTIDE SEQUENCE [LARGE SCALE GENOMIC DNA]</scope>
    <source>
        <strain evidence="10">SpSt-381</strain>
    </source>
</reference>
<evidence type="ECO:0000259" key="9">
    <source>
        <dbReference type="Pfam" id="PF02781"/>
    </source>
</evidence>
<keyword evidence="4 7" id="KW-0521">NADP</keyword>
<dbReference type="EC" id="1.1.1.49" evidence="7"/>
<keyword evidence="3 7" id="KW-0313">Glucose metabolism</keyword>
<dbReference type="Gene3D" id="3.40.50.720">
    <property type="entry name" value="NAD(P)-binding Rossmann-like Domain"/>
    <property type="match status" value="1"/>
</dbReference>
<evidence type="ECO:0000256" key="4">
    <source>
        <dbReference type="ARBA" id="ARBA00022857"/>
    </source>
</evidence>
<feature type="binding site" evidence="7">
    <location>
        <position position="172"/>
    </location>
    <ligand>
        <name>NADP(+)</name>
        <dbReference type="ChEBI" id="CHEBI:58349"/>
    </ligand>
</feature>
<feature type="binding site" evidence="7">
    <location>
        <position position="354"/>
    </location>
    <ligand>
        <name>substrate</name>
    </ligand>
</feature>
<sequence>MAPRVAGVAPALSARPDRVPPPCALVIFGASGDLTRRKLVPAIHRLWGLGALPERFALLGVARREWSDDAFRDAMREAVAEHGRGGAPEAAAWEGFAPALAWQSASFDDPAAYARLAERLAELDRARGLAGNRLFYLATPPSEFRTILHRLHAAGLIRRPGEPAFSRVVVEKPFGRDLESARVLNELVAGVLDESQTFRIDHYLGKETVQNILIFRFANAMFEPLWNRRHVDWVEICAAETVGVGTRAAFYEQTGVLRDIVQNHLLEILSLVAMEPPVTGSADDVRSEKLKVLRALREPWGDALARDLVLGQYRGYREEPGVAPGSVTPTFAALRVHVDNWRWQGVPFYLRAGKRLRRRETEISLHMKPIPLQLFGRDDVCADVSPNVLTLRIQPDEGIELRFMSKVPGHDLVVGRVTMDMSYVETFGGEPPEAYERLLLDAMRGDATLFSRRDAVEASWAWITPILRHVERHPPRDFPNYAPGSWGPDAADELLRRDGRAWRESGEP</sequence>
<evidence type="ECO:0000256" key="1">
    <source>
        <dbReference type="ARBA" id="ARBA00004937"/>
    </source>
</evidence>
<organism evidence="10">
    <name type="scientific">Eiseniibacteriota bacterium</name>
    <dbReference type="NCBI Taxonomy" id="2212470"/>
    <lineage>
        <taxon>Bacteria</taxon>
        <taxon>Candidatus Eiseniibacteriota</taxon>
    </lineage>
</organism>
<dbReference type="GO" id="GO:0009051">
    <property type="term" value="P:pentose-phosphate shunt, oxidative branch"/>
    <property type="evidence" value="ECO:0007669"/>
    <property type="project" value="TreeGrafter"/>
</dbReference>
<dbReference type="GO" id="GO:0004345">
    <property type="term" value="F:glucose-6-phosphate dehydrogenase activity"/>
    <property type="evidence" value="ECO:0007669"/>
    <property type="project" value="UniProtKB-UniRule"/>
</dbReference>
<dbReference type="InterPro" id="IPR019796">
    <property type="entry name" value="G6P_DH_AS"/>
</dbReference>
<comment type="caution">
    <text evidence="7">Lacks conserved residue(s) required for the propagation of feature annotation.</text>
</comment>
<dbReference type="InterPro" id="IPR036291">
    <property type="entry name" value="NAD(P)-bd_dom_sf"/>
</dbReference>
<dbReference type="InterPro" id="IPR001282">
    <property type="entry name" value="G6P_DH"/>
</dbReference>
<dbReference type="Pfam" id="PF00479">
    <property type="entry name" value="G6PD_N"/>
    <property type="match status" value="1"/>
</dbReference>
<comment type="catalytic activity">
    <reaction evidence="7">
        <text>D-glucose 6-phosphate + NADP(+) = 6-phospho-D-glucono-1,5-lactone + NADPH + H(+)</text>
        <dbReference type="Rhea" id="RHEA:15841"/>
        <dbReference type="ChEBI" id="CHEBI:15378"/>
        <dbReference type="ChEBI" id="CHEBI:57783"/>
        <dbReference type="ChEBI" id="CHEBI:57955"/>
        <dbReference type="ChEBI" id="CHEBI:58349"/>
        <dbReference type="ChEBI" id="CHEBI:61548"/>
        <dbReference type="EC" id="1.1.1.49"/>
    </reaction>
</comment>
<dbReference type="EMBL" id="DSQF01000029">
    <property type="protein sequence ID" value="HGZ44488.1"/>
    <property type="molecule type" value="Genomic_DNA"/>
</dbReference>
<evidence type="ECO:0000256" key="5">
    <source>
        <dbReference type="ARBA" id="ARBA00023002"/>
    </source>
</evidence>
<dbReference type="PROSITE" id="PS00069">
    <property type="entry name" value="G6P_DEHYDROGENASE"/>
    <property type="match status" value="1"/>
</dbReference>
<dbReference type="PIRSF" id="PIRSF000110">
    <property type="entry name" value="G6PD"/>
    <property type="match status" value="1"/>
</dbReference>
<feature type="binding site" evidence="7">
    <location>
        <position position="202"/>
    </location>
    <ligand>
        <name>substrate</name>
    </ligand>
</feature>
<evidence type="ECO:0000313" key="10">
    <source>
        <dbReference type="EMBL" id="HGZ44488.1"/>
    </source>
</evidence>
<dbReference type="AlphaFoldDB" id="A0A832I4Z3"/>
<dbReference type="SUPFAM" id="SSF55347">
    <property type="entry name" value="Glyceraldehyde-3-phosphate dehydrogenase-like, C-terminal domain"/>
    <property type="match status" value="1"/>
</dbReference>
<name>A0A832I4Z3_UNCEI</name>
<dbReference type="GO" id="GO:0005829">
    <property type="term" value="C:cytosol"/>
    <property type="evidence" value="ECO:0007669"/>
    <property type="project" value="TreeGrafter"/>
</dbReference>
<comment type="caution">
    <text evidence="10">The sequence shown here is derived from an EMBL/GenBank/DDBJ whole genome shotgun (WGS) entry which is preliminary data.</text>
</comment>
<keyword evidence="6 7" id="KW-0119">Carbohydrate metabolism</keyword>
<dbReference type="GO" id="GO:0006006">
    <property type="term" value="P:glucose metabolic process"/>
    <property type="evidence" value="ECO:0007669"/>
    <property type="project" value="UniProtKB-KW"/>
</dbReference>
<evidence type="ECO:0000256" key="2">
    <source>
        <dbReference type="ARBA" id="ARBA00009975"/>
    </source>
</evidence>
<dbReference type="InterPro" id="IPR022674">
    <property type="entry name" value="G6P_DH_NAD-bd"/>
</dbReference>
<comment type="similarity">
    <text evidence="2 7">Belongs to the glucose-6-phosphate dehydrogenase family.</text>
</comment>
<dbReference type="UniPathway" id="UPA00115">
    <property type="reaction ID" value="UER00408"/>
</dbReference>
<feature type="binding site" evidence="7">
    <location>
        <position position="63"/>
    </location>
    <ligand>
        <name>NADP(+)</name>
        <dbReference type="ChEBI" id="CHEBI:58349"/>
    </ligand>
</feature>
<feature type="binding site" evidence="7">
    <location>
        <position position="206"/>
    </location>
    <ligand>
        <name>substrate</name>
    </ligand>
</feature>
<dbReference type="PANTHER" id="PTHR23429">
    <property type="entry name" value="GLUCOSE-6-PHOSPHATE 1-DEHYDROGENASE G6PD"/>
    <property type="match status" value="1"/>
</dbReference>
<proteinExistence type="inferred from homology"/>
<feature type="active site" description="Proton acceptor" evidence="7">
    <location>
        <position position="264"/>
    </location>
</feature>
<dbReference type="PRINTS" id="PR00079">
    <property type="entry name" value="G6PDHDRGNASE"/>
</dbReference>
<evidence type="ECO:0000256" key="6">
    <source>
        <dbReference type="ARBA" id="ARBA00023277"/>
    </source>
</evidence>
<feature type="binding site" evidence="7">
    <location>
        <position position="259"/>
    </location>
    <ligand>
        <name>substrate</name>
    </ligand>
</feature>
<accession>A0A832I4Z3</accession>
<feature type="domain" description="Glucose-6-phosphate dehydrogenase C-terminal" evidence="9">
    <location>
        <begin position="213"/>
        <end position="503"/>
    </location>
</feature>
<dbReference type="InterPro" id="IPR022675">
    <property type="entry name" value="G6P_DH_C"/>
</dbReference>
<dbReference type="NCBIfam" id="TIGR00871">
    <property type="entry name" value="zwf"/>
    <property type="match status" value="1"/>
</dbReference>
<feature type="domain" description="Glucose-6-phosphate dehydrogenase NAD-binding" evidence="8">
    <location>
        <begin position="26"/>
        <end position="211"/>
    </location>
</feature>
<dbReference type="Gene3D" id="3.30.360.10">
    <property type="entry name" value="Dihydrodipicolinate Reductase, domain 2"/>
    <property type="match status" value="1"/>
</dbReference>
<comment type="pathway">
    <text evidence="1 7">Carbohydrate degradation; pentose phosphate pathway; D-ribulose 5-phosphate from D-glucose 6-phosphate (oxidative stage): step 1/3.</text>
</comment>
<dbReference type="Pfam" id="PF02781">
    <property type="entry name" value="G6PD_C"/>
    <property type="match status" value="1"/>
</dbReference>
<dbReference type="PANTHER" id="PTHR23429:SF0">
    <property type="entry name" value="GLUCOSE-6-PHOSPHATE 1-DEHYDROGENASE"/>
    <property type="match status" value="1"/>
</dbReference>
<dbReference type="HAMAP" id="MF_00966">
    <property type="entry name" value="G6PD"/>
    <property type="match status" value="1"/>
</dbReference>
<gene>
    <name evidence="7 10" type="primary">zwf</name>
    <name evidence="10" type="ORF">ENR23_13950</name>
</gene>
<dbReference type="GO" id="GO:0050661">
    <property type="term" value="F:NADP binding"/>
    <property type="evidence" value="ECO:0007669"/>
    <property type="project" value="UniProtKB-UniRule"/>
</dbReference>
<keyword evidence="5 7" id="KW-0560">Oxidoreductase</keyword>
<evidence type="ECO:0000256" key="7">
    <source>
        <dbReference type="HAMAP-Rule" id="MF_00966"/>
    </source>
</evidence>
<feature type="binding site" evidence="7">
    <location>
        <position position="240"/>
    </location>
    <ligand>
        <name>substrate</name>
    </ligand>
</feature>
<feature type="binding site" evidence="7">
    <location>
        <begin position="29"/>
        <end position="36"/>
    </location>
    <ligand>
        <name>NADP(+)</name>
        <dbReference type="ChEBI" id="CHEBI:58349"/>
    </ligand>
</feature>